<dbReference type="EMBL" id="JBGBPQ010000022">
    <property type="protein sequence ID" value="KAL1503050.1"/>
    <property type="molecule type" value="Genomic_DNA"/>
</dbReference>
<gene>
    <name evidence="2" type="ORF">AB1Y20_011117</name>
</gene>
<proteinExistence type="predicted"/>
<feature type="region of interest" description="Disordered" evidence="1">
    <location>
        <begin position="1"/>
        <end position="23"/>
    </location>
</feature>
<organism evidence="2 3">
    <name type="scientific">Prymnesium parvum</name>
    <name type="common">Toxic golden alga</name>
    <dbReference type="NCBI Taxonomy" id="97485"/>
    <lineage>
        <taxon>Eukaryota</taxon>
        <taxon>Haptista</taxon>
        <taxon>Haptophyta</taxon>
        <taxon>Prymnesiophyceae</taxon>
        <taxon>Prymnesiales</taxon>
        <taxon>Prymnesiaceae</taxon>
        <taxon>Prymnesium</taxon>
    </lineage>
</organism>
<protein>
    <submittedName>
        <fullName evidence="2">Uncharacterized protein</fullName>
    </submittedName>
</protein>
<name>A0AB34IPH3_PRYPA</name>
<evidence type="ECO:0000256" key="1">
    <source>
        <dbReference type="SAM" id="MobiDB-lite"/>
    </source>
</evidence>
<evidence type="ECO:0000313" key="3">
    <source>
        <dbReference type="Proteomes" id="UP001515480"/>
    </source>
</evidence>
<comment type="caution">
    <text evidence="2">The sequence shown here is derived from an EMBL/GenBank/DDBJ whole genome shotgun (WGS) entry which is preliminary data.</text>
</comment>
<dbReference type="Proteomes" id="UP001515480">
    <property type="component" value="Unassembled WGS sequence"/>
</dbReference>
<evidence type="ECO:0000313" key="2">
    <source>
        <dbReference type="EMBL" id="KAL1503050.1"/>
    </source>
</evidence>
<accession>A0AB34IPH3</accession>
<reference evidence="2 3" key="1">
    <citation type="journal article" date="2024" name="Science">
        <title>Giant polyketide synthase enzymes in the biosynthesis of giant marine polyether toxins.</title>
        <authorList>
            <person name="Fallon T.R."/>
            <person name="Shende V.V."/>
            <person name="Wierzbicki I.H."/>
            <person name="Pendleton A.L."/>
            <person name="Watervoot N.F."/>
            <person name="Auber R.P."/>
            <person name="Gonzalez D.J."/>
            <person name="Wisecaver J.H."/>
            <person name="Moore B.S."/>
        </authorList>
    </citation>
    <scope>NUCLEOTIDE SEQUENCE [LARGE SCALE GENOMIC DNA]</scope>
    <source>
        <strain evidence="2 3">12B1</strain>
    </source>
</reference>
<dbReference type="AlphaFoldDB" id="A0AB34IPH3"/>
<sequence>MSARGDDGTQDLRVLRSPHHNDRRSQAALEAIDSVEALQEACVTNHQSLIQLHDGRYLLARRADIVDGTLGVWVSASGADDQDNEETLVEEVFQPLPFTGGRAESPRLIILGLLQGKFRHTHTGRDYWITDIEANDYGVRAVTLATSPSGALSRGRAVRRTVDEFISAFLAGEPAPARSPPAARTAPAAGGATTPARLTLASASLDVSRRPIGKALRLWPHWQLTAPSLADPGILSSSQPPCLVAWSTLDEFRQSPCFAFARMTNTGDAARDGAPRLKPPVRAAPREKHLPIEPQITWLPKACRTPEVRKEVAEAVIKAMTSVKSAEISPENLVVRFGEAVDGFPLPKGFSANPELQAPQK</sequence>
<keyword evidence="3" id="KW-1185">Reference proteome</keyword>